<keyword evidence="2" id="KW-1185">Reference proteome</keyword>
<accession>A0A9Q1HT33</accession>
<dbReference type="Proteomes" id="UP001152803">
    <property type="component" value="Unassembled WGS sequence"/>
</dbReference>
<organism evidence="1 2">
    <name type="scientific">Conger conger</name>
    <name type="common">Conger eel</name>
    <name type="synonym">Muraena conger</name>
    <dbReference type="NCBI Taxonomy" id="82655"/>
    <lineage>
        <taxon>Eukaryota</taxon>
        <taxon>Metazoa</taxon>
        <taxon>Chordata</taxon>
        <taxon>Craniata</taxon>
        <taxon>Vertebrata</taxon>
        <taxon>Euteleostomi</taxon>
        <taxon>Actinopterygii</taxon>
        <taxon>Neopterygii</taxon>
        <taxon>Teleostei</taxon>
        <taxon>Anguilliformes</taxon>
        <taxon>Congridae</taxon>
        <taxon>Conger</taxon>
    </lineage>
</organism>
<evidence type="ECO:0000313" key="2">
    <source>
        <dbReference type="Proteomes" id="UP001152803"/>
    </source>
</evidence>
<gene>
    <name evidence="1" type="ORF">COCON_G00180760</name>
</gene>
<dbReference type="EMBL" id="JAFJMO010000013">
    <property type="protein sequence ID" value="KAJ8259064.1"/>
    <property type="molecule type" value="Genomic_DNA"/>
</dbReference>
<sequence length="100" mass="11026">MKERSVRVSGRSNRATPARLCQVDADCARQGDASLWKVMRQVAAAMLMMAAVGARGPLAVPPECWIDEPLRLPPRIDSEQVVLIGVLIRFAGWQRGEMPL</sequence>
<proteinExistence type="predicted"/>
<name>A0A9Q1HT33_CONCO</name>
<protein>
    <submittedName>
        <fullName evidence="1">Uncharacterized protein</fullName>
    </submittedName>
</protein>
<reference evidence="1" key="1">
    <citation type="journal article" date="2023" name="Science">
        <title>Genome structures resolve the early diversification of teleost fishes.</title>
        <authorList>
            <person name="Parey E."/>
            <person name="Louis A."/>
            <person name="Montfort J."/>
            <person name="Bouchez O."/>
            <person name="Roques C."/>
            <person name="Iampietro C."/>
            <person name="Lluch J."/>
            <person name="Castinel A."/>
            <person name="Donnadieu C."/>
            <person name="Desvignes T."/>
            <person name="Floi Bucao C."/>
            <person name="Jouanno E."/>
            <person name="Wen M."/>
            <person name="Mejri S."/>
            <person name="Dirks R."/>
            <person name="Jansen H."/>
            <person name="Henkel C."/>
            <person name="Chen W.J."/>
            <person name="Zahm M."/>
            <person name="Cabau C."/>
            <person name="Klopp C."/>
            <person name="Thompson A.W."/>
            <person name="Robinson-Rechavi M."/>
            <person name="Braasch I."/>
            <person name="Lecointre G."/>
            <person name="Bobe J."/>
            <person name="Postlethwait J.H."/>
            <person name="Berthelot C."/>
            <person name="Roest Crollius H."/>
            <person name="Guiguen Y."/>
        </authorList>
    </citation>
    <scope>NUCLEOTIDE SEQUENCE</scope>
    <source>
        <strain evidence="1">Concon-B</strain>
    </source>
</reference>
<dbReference type="AlphaFoldDB" id="A0A9Q1HT33"/>
<comment type="caution">
    <text evidence="1">The sequence shown here is derived from an EMBL/GenBank/DDBJ whole genome shotgun (WGS) entry which is preliminary data.</text>
</comment>
<evidence type="ECO:0000313" key="1">
    <source>
        <dbReference type="EMBL" id="KAJ8259064.1"/>
    </source>
</evidence>